<feature type="coiled-coil region" evidence="1">
    <location>
        <begin position="28"/>
        <end position="174"/>
    </location>
</feature>
<feature type="compositionally biased region" description="Polar residues" evidence="2">
    <location>
        <begin position="221"/>
        <end position="231"/>
    </location>
</feature>
<dbReference type="PANTHER" id="PTHR23159">
    <property type="entry name" value="CENTROSOMAL PROTEIN 2"/>
    <property type="match status" value="1"/>
</dbReference>
<dbReference type="EMBL" id="WKFB01000125">
    <property type="protein sequence ID" value="KAF6734862.1"/>
    <property type="molecule type" value="Genomic_DNA"/>
</dbReference>
<feature type="compositionally biased region" description="Polar residues" evidence="2">
    <location>
        <begin position="351"/>
        <end position="360"/>
    </location>
</feature>
<dbReference type="PROSITE" id="PS50330">
    <property type="entry name" value="UIM"/>
    <property type="match status" value="2"/>
</dbReference>
<feature type="compositionally biased region" description="Basic and acidic residues" evidence="2">
    <location>
        <begin position="338"/>
        <end position="348"/>
    </location>
</feature>
<feature type="compositionally biased region" description="Basic and acidic residues" evidence="2">
    <location>
        <begin position="640"/>
        <end position="652"/>
    </location>
</feature>
<protein>
    <submittedName>
        <fullName evidence="3">Epidermal growth factor receptor substrate 15</fullName>
    </submittedName>
</protein>
<feature type="compositionally biased region" description="Polar residues" evidence="2">
    <location>
        <begin position="424"/>
        <end position="434"/>
    </location>
</feature>
<feature type="compositionally biased region" description="Polar residues" evidence="2">
    <location>
        <begin position="176"/>
        <end position="186"/>
    </location>
</feature>
<feature type="compositionally biased region" description="Pro residues" evidence="2">
    <location>
        <begin position="367"/>
        <end position="377"/>
    </location>
</feature>
<feature type="compositionally biased region" description="Basic and acidic residues" evidence="2">
    <location>
        <begin position="188"/>
        <end position="198"/>
    </location>
</feature>
<keyword evidence="1" id="KW-0175">Coiled coil</keyword>
<evidence type="ECO:0000313" key="4">
    <source>
        <dbReference type="Proteomes" id="UP000646548"/>
    </source>
</evidence>
<organism evidence="3 4">
    <name type="scientific">Oryzias melastigma</name>
    <name type="common">Marine medaka</name>
    <dbReference type="NCBI Taxonomy" id="30732"/>
    <lineage>
        <taxon>Eukaryota</taxon>
        <taxon>Metazoa</taxon>
        <taxon>Chordata</taxon>
        <taxon>Craniata</taxon>
        <taxon>Vertebrata</taxon>
        <taxon>Euteleostomi</taxon>
        <taxon>Actinopterygii</taxon>
        <taxon>Neopterygii</taxon>
        <taxon>Teleostei</taxon>
        <taxon>Neoteleostei</taxon>
        <taxon>Acanthomorphata</taxon>
        <taxon>Ovalentaria</taxon>
        <taxon>Atherinomorphae</taxon>
        <taxon>Beloniformes</taxon>
        <taxon>Adrianichthyidae</taxon>
        <taxon>Oryziinae</taxon>
        <taxon>Oryzias</taxon>
    </lineage>
</organism>
<evidence type="ECO:0000256" key="1">
    <source>
        <dbReference type="SAM" id="Coils"/>
    </source>
</evidence>
<name>A0A834KXQ4_ORYME</name>
<proteinExistence type="predicted"/>
<accession>A0A834KXQ4</accession>
<reference evidence="3" key="1">
    <citation type="journal article" name="BMC Genomics">
        <title>Long-read sequencing and de novo genome assembly of marine medaka (Oryzias melastigma).</title>
        <authorList>
            <person name="Liang P."/>
            <person name="Saqib H.S.A."/>
            <person name="Ni X."/>
            <person name="Shen Y."/>
        </authorList>
    </citation>
    <scope>NUCLEOTIDE SEQUENCE</scope>
    <source>
        <strain evidence="3">Bigg-433</strain>
    </source>
</reference>
<dbReference type="InterPro" id="IPR003903">
    <property type="entry name" value="UIM_dom"/>
</dbReference>
<feature type="compositionally biased region" description="Basic and acidic residues" evidence="2">
    <location>
        <begin position="381"/>
        <end position="399"/>
    </location>
</feature>
<feature type="compositionally biased region" description="Basic and acidic residues" evidence="2">
    <location>
        <begin position="250"/>
        <end position="284"/>
    </location>
</feature>
<dbReference type="AlphaFoldDB" id="A0A834KXQ4"/>
<dbReference type="Gene3D" id="1.10.287.1490">
    <property type="match status" value="1"/>
</dbReference>
<feature type="region of interest" description="Disordered" evidence="2">
    <location>
        <begin position="547"/>
        <end position="571"/>
    </location>
</feature>
<feature type="compositionally biased region" description="Low complexity" evidence="2">
    <location>
        <begin position="437"/>
        <end position="452"/>
    </location>
</feature>
<feature type="region of interest" description="Disordered" evidence="2">
    <location>
        <begin position="307"/>
        <end position="522"/>
    </location>
</feature>
<feature type="compositionally biased region" description="Polar residues" evidence="2">
    <location>
        <begin position="489"/>
        <end position="504"/>
    </location>
</feature>
<feature type="region of interest" description="Disordered" evidence="2">
    <location>
        <begin position="176"/>
        <end position="287"/>
    </location>
</feature>
<evidence type="ECO:0000313" key="3">
    <source>
        <dbReference type="EMBL" id="KAF6734862.1"/>
    </source>
</evidence>
<dbReference type="Proteomes" id="UP000646548">
    <property type="component" value="Unassembled WGS sequence"/>
</dbReference>
<dbReference type="SUPFAM" id="SSF90257">
    <property type="entry name" value="Myosin rod fragments"/>
    <property type="match status" value="1"/>
</dbReference>
<feature type="compositionally biased region" description="Pro residues" evidence="2">
    <location>
        <begin position="555"/>
        <end position="570"/>
    </location>
</feature>
<dbReference type="PANTHER" id="PTHR23159:SF31">
    <property type="entry name" value="CENTROSOME-ASSOCIATED PROTEIN CEP250 ISOFORM X1"/>
    <property type="match status" value="1"/>
</dbReference>
<evidence type="ECO:0000256" key="2">
    <source>
        <dbReference type="SAM" id="MobiDB-lite"/>
    </source>
</evidence>
<sequence length="698" mass="77009">MIPPSDRQNLKQSNAANLAADFSAIKELDSLSNEIVELQREKSSVEEEIKEKEEAIRQRTDEVQDLQDEVAKENEEMQRLQTQRQKVQEALEELDQQKASLEEQLAHIRQQTSQETKLIASLQSEHDEQEQKICQYEEELVQAREELLALQEESRKLQEKVKAAQEQLTPLQESVHDSFTQVSQVRQKVKDLQVEERSVTAQLSWKRALEDSSPVMVNGSEGHQSGSPNQEDQPKELKVEEPPAASRQQKNPDEKDQTRETEGEEEKGGESPKNREEEATKPDALDDLFASFASSDLYNSLSKTQEAIVRESSPALNVSTETIDDEEDSPKVTPLKVDSPEPESKDDPSESAETAASSLPPQVVPRSLPPQTSPPSLPEMDFFHSDPFTDHDPFKDDPFGKSGVADPFEGDPFKGTDPFAVDSFFTQTPGTAFSTEDPFSAPADPFDPFSSAGNKGNASDPFGGNASPAEGEADPFASQDGGTDPFNCSPPSSELTVKATSLNNDPFAPGGTKVNASSDPDPFAAVFGNESFGEGFADFSALTKRKPRLPTCPQLCPPKPVHPRDLPLPPQVSTRWRCASAIGRNTEVSSSLCPSPRQRRPPFHPQTGGDFSSSSSSSSSLPAKDPLADPFAPSSPPRQNVREADRFASFDKYPTEEDMIEWAKRESEREEKERLARLTQQEQEDLELAIALSKSELS</sequence>
<keyword evidence="3" id="KW-0675">Receptor</keyword>
<feature type="region of interest" description="Disordered" evidence="2">
    <location>
        <begin position="585"/>
        <end position="652"/>
    </location>
</feature>
<feature type="compositionally biased region" description="Basic and acidic residues" evidence="2">
    <location>
        <begin position="232"/>
        <end position="241"/>
    </location>
</feature>
<gene>
    <name evidence="3" type="ORF">FQA47_024387</name>
</gene>
<comment type="caution">
    <text evidence="3">The sequence shown here is derived from an EMBL/GenBank/DDBJ whole genome shotgun (WGS) entry which is preliminary data.</text>
</comment>